<comment type="caution">
    <text evidence="1">The sequence shown here is derived from an EMBL/GenBank/DDBJ whole genome shotgun (WGS) entry which is preliminary data.</text>
</comment>
<dbReference type="Proteomes" id="UP000604381">
    <property type="component" value="Unassembled WGS sequence"/>
</dbReference>
<name>A0A930UCK2_9GAMM</name>
<evidence type="ECO:0000313" key="2">
    <source>
        <dbReference type="Proteomes" id="UP000604381"/>
    </source>
</evidence>
<protein>
    <submittedName>
        <fullName evidence="1">DUF3750 domain-containing protein</fullName>
    </submittedName>
</protein>
<dbReference type="AlphaFoldDB" id="A0A930UCK2"/>
<reference evidence="1" key="1">
    <citation type="submission" date="2020-10" db="EMBL/GenBank/DDBJ databases">
        <title>An improved Amphimedon queenslandica hologenome assembly reveals how three proteobacterial symbionts can extend the metabolic phenotypic of their marine sponge host.</title>
        <authorList>
            <person name="Degnan B."/>
            <person name="Degnan S."/>
            <person name="Xiang X."/>
        </authorList>
    </citation>
    <scope>NUCLEOTIDE SEQUENCE</scope>
    <source>
        <strain evidence="1">AqS2</strain>
    </source>
</reference>
<keyword evidence="2" id="KW-1185">Reference proteome</keyword>
<gene>
    <name evidence="1" type="ORF">ISN26_05085</name>
</gene>
<dbReference type="Pfam" id="PF12570">
    <property type="entry name" value="DUF3750"/>
    <property type="match status" value="1"/>
</dbReference>
<dbReference type="EMBL" id="JADHEI010000033">
    <property type="protein sequence ID" value="MBF2735435.1"/>
    <property type="molecule type" value="Genomic_DNA"/>
</dbReference>
<sequence length="201" mass="22348">MKIYRQLPARISAPGRVALTLLVLLSLLANACTRGGKSWRETSRSSAGLAPLASEHEEAVVAAYRAKVWGVRGLVADHTWITTKEEGAAAYTVYEVIGWRRYQDMSVVRVAEDLPDRRWFGAEPIPMVDIRGPEAGALIAKIKDAVARYPYPKSYRVYPGPNSNTFTSWIASEVPELGLELPFRAIGKNYPFDRPELDEAN</sequence>
<dbReference type="InterPro" id="IPR022224">
    <property type="entry name" value="DUF3750"/>
</dbReference>
<evidence type="ECO:0000313" key="1">
    <source>
        <dbReference type="EMBL" id="MBF2735435.1"/>
    </source>
</evidence>
<organism evidence="1 2">
    <name type="scientific">Candidatus Amphirhobacter heronislandensis</name>
    <dbReference type="NCBI Taxonomy" id="1732024"/>
    <lineage>
        <taxon>Bacteria</taxon>
        <taxon>Pseudomonadati</taxon>
        <taxon>Pseudomonadota</taxon>
        <taxon>Gammaproteobacteria</taxon>
        <taxon>Candidatus Tethybacterales</taxon>
        <taxon>Candidatus Tethybacteraceae</taxon>
        <taxon>Candidatus Amphirhobacter</taxon>
    </lineage>
</organism>
<proteinExistence type="predicted"/>
<accession>A0A930UCK2</accession>